<evidence type="ECO:0008006" key="4">
    <source>
        <dbReference type="Google" id="ProtNLM"/>
    </source>
</evidence>
<evidence type="ECO:0000313" key="2">
    <source>
        <dbReference type="EMBL" id="EFW93185.1"/>
    </source>
</evidence>
<keyword evidence="1" id="KW-0812">Transmembrane</keyword>
<comment type="caution">
    <text evidence="2">The sequence shown here is derived from an EMBL/GenBank/DDBJ whole genome shotgun (WGS) entry which is preliminary data.</text>
</comment>
<reference evidence="2 3" key="1">
    <citation type="journal article" date="2014" name="ISME J.">
        <title>Trehalose/2-sulfotrehalose biosynthesis and glycine-betaine uptake are widely spread mechanisms for osmoadaptation in the Halobacteriales.</title>
        <authorList>
            <person name="Youssef N.H."/>
            <person name="Savage-Ashlock K.N."/>
            <person name="McCully A.L."/>
            <person name="Luedtke B."/>
            <person name="Shaw E.I."/>
            <person name="Hoff W.D."/>
            <person name="Elshahed M.S."/>
        </authorList>
    </citation>
    <scope>NUCLEOTIDE SEQUENCE [LARGE SCALE GENOMIC DNA]</scope>
    <source>
        <strain evidence="2 3">DX253</strain>
    </source>
</reference>
<keyword evidence="1" id="KW-1133">Transmembrane helix</keyword>
<sequence length="66" mass="6763">MVGPMSREERSAAMLRLKIAVVLLVGASGGLIAFHGGASVLGLVAATVGGLVVGALLTWYLSWIVR</sequence>
<feature type="transmembrane region" description="Helical" evidence="1">
    <location>
        <begin position="40"/>
        <end position="61"/>
    </location>
</feature>
<evidence type="ECO:0000313" key="3">
    <source>
        <dbReference type="Proteomes" id="UP000003751"/>
    </source>
</evidence>
<accession>E7QQC1</accession>
<dbReference type="AlphaFoldDB" id="E7QQC1"/>
<name>E7QQC1_HALPU</name>
<dbReference type="PATRIC" id="fig|797209.4.peg.983"/>
<dbReference type="OrthoDB" id="330458at2157"/>
<keyword evidence="1" id="KW-0472">Membrane</keyword>
<organism evidence="2 3">
    <name type="scientific">Haladaptatus paucihalophilus DX253</name>
    <dbReference type="NCBI Taxonomy" id="797209"/>
    <lineage>
        <taxon>Archaea</taxon>
        <taxon>Methanobacteriati</taxon>
        <taxon>Methanobacteriota</taxon>
        <taxon>Stenosarchaea group</taxon>
        <taxon>Halobacteria</taxon>
        <taxon>Halobacteriales</taxon>
        <taxon>Haladaptataceae</taxon>
        <taxon>Haladaptatus</taxon>
    </lineage>
</organism>
<evidence type="ECO:0000256" key="1">
    <source>
        <dbReference type="SAM" id="Phobius"/>
    </source>
</evidence>
<proteinExistence type="predicted"/>
<gene>
    <name evidence="2" type="ORF">ZOD2009_04957</name>
</gene>
<dbReference type="EMBL" id="AEMG01000004">
    <property type="protein sequence ID" value="EFW93185.1"/>
    <property type="molecule type" value="Genomic_DNA"/>
</dbReference>
<dbReference type="Proteomes" id="UP000003751">
    <property type="component" value="Unassembled WGS sequence"/>
</dbReference>
<protein>
    <recommendedName>
        <fullName evidence="4">Major facilitator superfamily (MFS) profile domain-containing protein</fullName>
    </recommendedName>
</protein>
<feature type="transmembrane region" description="Helical" evidence="1">
    <location>
        <begin position="15"/>
        <end position="34"/>
    </location>
</feature>
<dbReference type="STRING" id="797209.GCA_000376445_01106"/>